<gene>
    <name evidence="2" type="primary">CSON007014</name>
</gene>
<keyword evidence="1" id="KW-1133">Transmembrane helix</keyword>
<accession>A0A336N5Q0</accession>
<proteinExistence type="predicted"/>
<dbReference type="AlphaFoldDB" id="A0A336N5Q0"/>
<evidence type="ECO:0000313" key="2">
    <source>
        <dbReference type="EMBL" id="SSX33848.1"/>
    </source>
</evidence>
<keyword evidence="1" id="KW-0812">Transmembrane</keyword>
<reference evidence="2" key="1">
    <citation type="submission" date="2018-07" db="EMBL/GenBank/DDBJ databases">
        <authorList>
            <person name="Quirk P.G."/>
            <person name="Krulwich T.A."/>
        </authorList>
    </citation>
    <scope>NUCLEOTIDE SEQUENCE</scope>
</reference>
<organism evidence="2">
    <name type="scientific">Culicoides sonorensis</name>
    <name type="common">Biting midge</name>
    <dbReference type="NCBI Taxonomy" id="179676"/>
    <lineage>
        <taxon>Eukaryota</taxon>
        <taxon>Metazoa</taxon>
        <taxon>Ecdysozoa</taxon>
        <taxon>Arthropoda</taxon>
        <taxon>Hexapoda</taxon>
        <taxon>Insecta</taxon>
        <taxon>Pterygota</taxon>
        <taxon>Neoptera</taxon>
        <taxon>Endopterygota</taxon>
        <taxon>Diptera</taxon>
        <taxon>Nematocera</taxon>
        <taxon>Chironomoidea</taxon>
        <taxon>Ceratopogonidae</taxon>
        <taxon>Ceratopogoninae</taxon>
        <taxon>Culicoides</taxon>
        <taxon>Monoculicoides</taxon>
    </lineage>
</organism>
<name>A0A336N5Q0_CULSO</name>
<dbReference type="VEuPathDB" id="VectorBase:CSON007014"/>
<protein>
    <submittedName>
        <fullName evidence="2">CSON007014 protein</fullName>
    </submittedName>
</protein>
<evidence type="ECO:0000256" key="1">
    <source>
        <dbReference type="SAM" id="Phobius"/>
    </source>
</evidence>
<sequence>MILKHSINQYTIQYFSCITFASPPLLVCCINKRDIAAPRTSSVLLESIYLNAIFSTMFLLGPEGPGYEIMH</sequence>
<feature type="transmembrane region" description="Helical" evidence="1">
    <location>
        <begin position="43"/>
        <end position="61"/>
    </location>
</feature>
<keyword evidence="1" id="KW-0472">Membrane</keyword>
<dbReference type="EMBL" id="UFQT01002647">
    <property type="protein sequence ID" value="SSX33848.1"/>
    <property type="molecule type" value="Genomic_DNA"/>
</dbReference>
<feature type="transmembrane region" description="Helical" evidence="1">
    <location>
        <begin position="12"/>
        <end position="31"/>
    </location>
</feature>